<dbReference type="EMBL" id="FQZT01000008">
    <property type="protein sequence ID" value="SHJ45991.1"/>
    <property type="molecule type" value="Genomic_DNA"/>
</dbReference>
<dbReference type="AlphaFoldDB" id="A0A1M6JH46"/>
<dbReference type="Pfam" id="PF07291">
    <property type="entry name" value="MauE"/>
    <property type="match status" value="1"/>
</dbReference>
<organism evidence="7 8">
    <name type="scientific">Malonomonas rubra DSM 5091</name>
    <dbReference type="NCBI Taxonomy" id="1122189"/>
    <lineage>
        <taxon>Bacteria</taxon>
        <taxon>Pseudomonadati</taxon>
        <taxon>Thermodesulfobacteriota</taxon>
        <taxon>Desulfuromonadia</taxon>
        <taxon>Desulfuromonadales</taxon>
        <taxon>Geopsychrobacteraceae</taxon>
        <taxon>Malonomonas</taxon>
    </lineage>
</organism>
<dbReference type="GO" id="GO:0030416">
    <property type="term" value="P:methylamine metabolic process"/>
    <property type="evidence" value="ECO:0007669"/>
    <property type="project" value="InterPro"/>
</dbReference>
<dbReference type="GO" id="GO:0016020">
    <property type="term" value="C:membrane"/>
    <property type="evidence" value="ECO:0007669"/>
    <property type="project" value="UniProtKB-SubCell"/>
</dbReference>
<sequence>MKEKLSAVIYHVSRLVLAGTFIYAGYIKGADPVAFAGQVANYQILPYAWNFVVAATLPYIEFLCGAMLLLNQRVRPAVLVLFGLNLIFMLLLSYTIARGLDIDCGCFNPDAESKTKPLHALWRDAGLMLLMISTWMLRYRQSLPEDRED</sequence>
<evidence type="ECO:0000259" key="6">
    <source>
        <dbReference type="Pfam" id="PF07291"/>
    </source>
</evidence>
<keyword evidence="8" id="KW-1185">Reference proteome</keyword>
<evidence type="ECO:0000313" key="7">
    <source>
        <dbReference type="EMBL" id="SHJ45991.1"/>
    </source>
</evidence>
<feature type="transmembrane region" description="Helical" evidence="5">
    <location>
        <begin position="120"/>
        <end position="137"/>
    </location>
</feature>
<proteinExistence type="predicted"/>
<protein>
    <submittedName>
        <fullName evidence="7">Methylamine utilisation protein MauE</fullName>
    </submittedName>
</protein>
<dbReference type="Proteomes" id="UP000184171">
    <property type="component" value="Unassembled WGS sequence"/>
</dbReference>
<accession>A0A1M6JH46</accession>
<dbReference type="InterPro" id="IPR009908">
    <property type="entry name" value="Methylamine_util_MauE"/>
</dbReference>
<dbReference type="UniPathway" id="UPA00895"/>
<evidence type="ECO:0000313" key="8">
    <source>
        <dbReference type="Proteomes" id="UP000184171"/>
    </source>
</evidence>
<evidence type="ECO:0000256" key="2">
    <source>
        <dbReference type="ARBA" id="ARBA00022692"/>
    </source>
</evidence>
<feature type="transmembrane region" description="Helical" evidence="5">
    <location>
        <begin position="7"/>
        <end position="27"/>
    </location>
</feature>
<evidence type="ECO:0000256" key="3">
    <source>
        <dbReference type="ARBA" id="ARBA00022989"/>
    </source>
</evidence>
<dbReference type="RefSeq" id="WP_072909021.1">
    <property type="nucleotide sequence ID" value="NZ_FQZT01000008.1"/>
</dbReference>
<feature type="domain" description="Methylamine utilisation protein MauE" evidence="6">
    <location>
        <begin position="8"/>
        <end position="134"/>
    </location>
</feature>
<keyword evidence="2 5" id="KW-0812">Transmembrane</keyword>
<feature type="transmembrane region" description="Helical" evidence="5">
    <location>
        <begin position="77"/>
        <end position="100"/>
    </location>
</feature>
<evidence type="ECO:0000256" key="4">
    <source>
        <dbReference type="ARBA" id="ARBA00023136"/>
    </source>
</evidence>
<dbReference type="STRING" id="1122189.SAMN02745165_02446"/>
<name>A0A1M6JH46_MALRU</name>
<gene>
    <name evidence="7" type="ORF">SAMN02745165_02446</name>
</gene>
<reference evidence="7 8" key="1">
    <citation type="submission" date="2016-11" db="EMBL/GenBank/DDBJ databases">
        <authorList>
            <person name="Jaros S."/>
            <person name="Januszkiewicz K."/>
            <person name="Wedrychowicz H."/>
        </authorList>
    </citation>
    <scope>NUCLEOTIDE SEQUENCE [LARGE SCALE GENOMIC DNA]</scope>
    <source>
        <strain evidence="7 8">DSM 5091</strain>
    </source>
</reference>
<keyword evidence="4 5" id="KW-0472">Membrane</keyword>
<evidence type="ECO:0000256" key="1">
    <source>
        <dbReference type="ARBA" id="ARBA00004141"/>
    </source>
</evidence>
<dbReference type="OrthoDB" id="9809646at2"/>
<comment type="subcellular location">
    <subcellularLocation>
        <location evidence="1">Membrane</location>
        <topology evidence="1">Multi-pass membrane protein</topology>
    </subcellularLocation>
</comment>
<keyword evidence="3 5" id="KW-1133">Transmembrane helix</keyword>
<evidence type="ECO:0000256" key="5">
    <source>
        <dbReference type="SAM" id="Phobius"/>
    </source>
</evidence>
<feature type="transmembrane region" description="Helical" evidence="5">
    <location>
        <begin position="47"/>
        <end position="70"/>
    </location>
</feature>